<accession>A0AA88Q9A7</accession>
<evidence type="ECO:0000313" key="2">
    <source>
        <dbReference type="Proteomes" id="UP001187343"/>
    </source>
</evidence>
<name>A0AA88Q9A7_9TELE</name>
<evidence type="ECO:0000313" key="1">
    <source>
        <dbReference type="EMBL" id="KAK2904741.1"/>
    </source>
</evidence>
<proteinExistence type="predicted"/>
<organism evidence="1 2">
    <name type="scientific">Cirrhinus molitorella</name>
    <name type="common">mud carp</name>
    <dbReference type="NCBI Taxonomy" id="172907"/>
    <lineage>
        <taxon>Eukaryota</taxon>
        <taxon>Metazoa</taxon>
        <taxon>Chordata</taxon>
        <taxon>Craniata</taxon>
        <taxon>Vertebrata</taxon>
        <taxon>Euteleostomi</taxon>
        <taxon>Actinopterygii</taxon>
        <taxon>Neopterygii</taxon>
        <taxon>Teleostei</taxon>
        <taxon>Ostariophysi</taxon>
        <taxon>Cypriniformes</taxon>
        <taxon>Cyprinidae</taxon>
        <taxon>Labeoninae</taxon>
        <taxon>Labeonini</taxon>
        <taxon>Cirrhinus</taxon>
    </lineage>
</organism>
<gene>
    <name evidence="1" type="ORF">Q8A67_006540</name>
</gene>
<protein>
    <submittedName>
        <fullName evidence="1">Uncharacterized protein</fullName>
    </submittedName>
</protein>
<comment type="caution">
    <text evidence="1">The sequence shown here is derived from an EMBL/GenBank/DDBJ whole genome shotgun (WGS) entry which is preliminary data.</text>
</comment>
<reference evidence="1" key="1">
    <citation type="submission" date="2023-08" db="EMBL/GenBank/DDBJ databases">
        <title>Chromosome-level Genome Assembly of mud carp (Cirrhinus molitorella).</title>
        <authorList>
            <person name="Liu H."/>
        </authorList>
    </citation>
    <scope>NUCLEOTIDE SEQUENCE</scope>
    <source>
        <strain evidence="1">Prfri</strain>
        <tissue evidence="1">Muscle</tissue>
    </source>
</reference>
<dbReference type="AlphaFoldDB" id="A0AA88Q9A7"/>
<sequence>MLAKSFCLQRFRQIWAKMFHCFHCCGSLSSHGPSVAPKETEEAGSQETRVKKNYKICERAIEMDISVINLFNSYFNVFLTCTFETICFHKQFYSCAFKCSVYVVVQLSYLTCDRTGNFNICF</sequence>
<dbReference type="Proteomes" id="UP001187343">
    <property type="component" value="Unassembled WGS sequence"/>
</dbReference>
<keyword evidence="2" id="KW-1185">Reference proteome</keyword>
<dbReference type="EMBL" id="JAUYZG010000006">
    <property type="protein sequence ID" value="KAK2904741.1"/>
    <property type="molecule type" value="Genomic_DNA"/>
</dbReference>